<dbReference type="InterPro" id="IPR029063">
    <property type="entry name" value="SAM-dependent_MTases_sf"/>
</dbReference>
<dbReference type="InterPro" id="IPR036390">
    <property type="entry name" value="WH_DNA-bd_sf"/>
</dbReference>
<dbReference type="PANTHER" id="PTHR43712:SF2">
    <property type="entry name" value="O-METHYLTRANSFERASE CICE"/>
    <property type="match status" value="1"/>
</dbReference>
<dbReference type="PROSITE" id="PS51683">
    <property type="entry name" value="SAM_OMT_II"/>
    <property type="match status" value="1"/>
</dbReference>
<evidence type="ECO:0000313" key="7">
    <source>
        <dbReference type="EMBL" id="MBT0664352.1"/>
    </source>
</evidence>
<dbReference type="Gene3D" id="3.40.50.150">
    <property type="entry name" value="Vaccinia Virus protein VP39"/>
    <property type="match status" value="1"/>
</dbReference>
<dbReference type="RefSeq" id="WP_214171131.1">
    <property type="nucleotide sequence ID" value="NZ_JAHCVJ010000003.1"/>
</dbReference>
<feature type="active site" description="Proton acceptor" evidence="4">
    <location>
        <position position="239"/>
    </location>
</feature>
<evidence type="ECO:0000256" key="3">
    <source>
        <dbReference type="ARBA" id="ARBA00022691"/>
    </source>
</evidence>
<proteinExistence type="predicted"/>
<dbReference type="PANTHER" id="PTHR43712">
    <property type="entry name" value="PUTATIVE (AFU_ORTHOLOGUE AFUA_4G14580)-RELATED"/>
    <property type="match status" value="1"/>
</dbReference>
<dbReference type="InterPro" id="IPR012967">
    <property type="entry name" value="COMT_dimerisation"/>
</dbReference>
<keyword evidence="1 7" id="KW-0489">Methyltransferase</keyword>
<evidence type="ECO:0000259" key="6">
    <source>
        <dbReference type="Pfam" id="PF08100"/>
    </source>
</evidence>
<keyword evidence="8" id="KW-1185">Reference proteome</keyword>
<evidence type="ECO:0000313" key="8">
    <source>
        <dbReference type="Proteomes" id="UP000811899"/>
    </source>
</evidence>
<dbReference type="SUPFAM" id="SSF46785">
    <property type="entry name" value="Winged helix' DNA-binding domain"/>
    <property type="match status" value="1"/>
</dbReference>
<accession>A0AAW4L2C4</accession>
<sequence length="333" mass="36190">METQKWSPATLLQLSGGYWSSCALHAGVKLDIFTALSDEGATAAELAKKLDLNLRGLGMLLDALASLNLLEKSGDLYQSTPFAVEFLSHNSPAYLGYIIQHHHHLMAGWNLLDEAVRNGQPVRSRVSHADDDKVRECFEMGMFNLAMMVAPKIVPHLDLAGRKKLLDLGGGPGTYAVHFCRHYQQLAAVVYDLPTTRKFAEQTIARFGLEQRVTFEDGDFMAGAVLGSFDAAWLSHILHGEGPKECAQLLKKVVAALEPGGVLMVQEFILNNSKDAPVFPALFSLNMLIGTESGQAYSEGELLEMMATAGLVDLKRLDIDLPNGAGILTGKVP</sequence>
<feature type="domain" description="O-methyltransferase dimerisation" evidence="6">
    <location>
        <begin position="12"/>
        <end position="88"/>
    </location>
</feature>
<keyword evidence="3" id="KW-0949">S-adenosyl-L-methionine</keyword>
<keyword evidence="2" id="KW-0808">Transferase</keyword>
<dbReference type="GO" id="GO:0008171">
    <property type="term" value="F:O-methyltransferase activity"/>
    <property type="evidence" value="ECO:0007669"/>
    <property type="project" value="InterPro"/>
</dbReference>
<evidence type="ECO:0000256" key="1">
    <source>
        <dbReference type="ARBA" id="ARBA00022603"/>
    </source>
</evidence>
<dbReference type="Pfam" id="PF08100">
    <property type="entry name" value="Dimerisation"/>
    <property type="match status" value="1"/>
</dbReference>
<evidence type="ECO:0000256" key="2">
    <source>
        <dbReference type="ARBA" id="ARBA00022679"/>
    </source>
</evidence>
<reference evidence="7 8" key="1">
    <citation type="submission" date="2021-05" db="EMBL/GenBank/DDBJ databases">
        <title>The draft genome of Geobacter pelophilus DSM 12255.</title>
        <authorList>
            <person name="Xu Z."/>
            <person name="Masuda Y."/>
            <person name="Itoh H."/>
            <person name="Senoo K."/>
        </authorList>
    </citation>
    <scope>NUCLEOTIDE SEQUENCE [LARGE SCALE GENOMIC DNA]</scope>
    <source>
        <strain evidence="7 8">DSM 12255</strain>
    </source>
</reference>
<dbReference type="GO" id="GO:0046983">
    <property type="term" value="F:protein dimerization activity"/>
    <property type="evidence" value="ECO:0007669"/>
    <property type="project" value="InterPro"/>
</dbReference>
<dbReference type="SUPFAM" id="SSF53335">
    <property type="entry name" value="S-adenosyl-L-methionine-dependent methyltransferases"/>
    <property type="match status" value="1"/>
</dbReference>
<dbReference type="InterPro" id="IPR001077">
    <property type="entry name" value="COMT_C"/>
</dbReference>
<dbReference type="InterPro" id="IPR016461">
    <property type="entry name" value="COMT-like"/>
</dbReference>
<dbReference type="PIRSF" id="PIRSF005739">
    <property type="entry name" value="O-mtase"/>
    <property type="match status" value="1"/>
</dbReference>
<name>A0AAW4L2C4_9BACT</name>
<feature type="domain" description="O-methyltransferase C-terminal" evidence="5">
    <location>
        <begin position="128"/>
        <end position="310"/>
    </location>
</feature>
<dbReference type="EMBL" id="JAHCVJ010000003">
    <property type="protein sequence ID" value="MBT0664352.1"/>
    <property type="molecule type" value="Genomic_DNA"/>
</dbReference>
<evidence type="ECO:0000256" key="4">
    <source>
        <dbReference type="PIRSR" id="PIRSR005739-1"/>
    </source>
</evidence>
<gene>
    <name evidence="7" type="ORF">KI809_08565</name>
</gene>
<comment type="caution">
    <text evidence="7">The sequence shown here is derived from an EMBL/GenBank/DDBJ whole genome shotgun (WGS) entry which is preliminary data.</text>
</comment>
<dbReference type="InterPro" id="IPR036388">
    <property type="entry name" value="WH-like_DNA-bd_sf"/>
</dbReference>
<dbReference type="Gene3D" id="1.10.10.10">
    <property type="entry name" value="Winged helix-like DNA-binding domain superfamily/Winged helix DNA-binding domain"/>
    <property type="match status" value="1"/>
</dbReference>
<protein>
    <submittedName>
        <fullName evidence="7">Methyltransferase domain-containing protein</fullName>
    </submittedName>
</protein>
<evidence type="ECO:0000259" key="5">
    <source>
        <dbReference type="Pfam" id="PF00891"/>
    </source>
</evidence>
<dbReference type="AlphaFoldDB" id="A0AAW4L2C4"/>
<dbReference type="Pfam" id="PF00891">
    <property type="entry name" value="Methyltransf_2"/>
    <property type="match status" value="1"/>
</dbReference>
<dbReference type="Proteomes" id="UP000811899">
    <property type="component" value="Unassembled WGS sequence"/>
</dbReference>
<dbReference type="CDD" id="cd02440">
    <property type="entry name" value="AdoMet_MTases"/>
    <property type="match status" value="1"/>
</dbReference>
<dbReference type="GO" id="GO:0032259">
    <property type="term" value="P:methylation"/>
    <property type="evidence" value="ECO:0007669"/>
    <property type="project" value="UniProtKB-KW"/>
</dbReference>
<organism evidence="7 8">
    <name type="scientific">Geoanaerobacter pelophilus</name>
    <dbReference type="NCBI Taxonomy" id="60036"/>
    <lineage>
        <taxon>Bacteria</taxon>
        <taxon>Pseudomonadati</taxon>
        <taxon>Thermodesulfobacteriota</taxon>
        <taxon>Desulfuromonadia</taxon>
        <taxon>Geobacterales</taxon>
        <taxon>Geobacteraceae</taxon>
        <taxon>Geoanaerobacter</taxon>
    </lineage>
</organism>